<name>A0AAE0KYG7_9CHLO</name>
<feature type="domain" description="Integrase catalytic" evidence="3">
    <location>
        <begin position="454"/>
        <end position="632"/>
    </location>
</feature>
<dbReference type="InterPro" id="IPR036397">
    <property type="entry name" value="RNaseH_sf"/>
</dbReference>
<dbReference type="CDD" id="cd09272">
    <property type="entry name" value="RNase_HI_RT_Ty1"/>
    <property type="match status" value="1"/>
</dbReference>
<feature type="chain" id="PRO_5042079225" description="Integrase catalytic domain-containing protein" evidence="2">
    <location>
        <begin position="16"/>
        <end position="1556"/>
    </location>
</feature>
<feature type="signal peptide" evidence="2">
    <location>
        <begin position="1"/>
        <end position="15"/>
    </location>
</feature>
<comment type="caution">
    <text evidence="4">The sequence shown here is derived from an EMBL/GenBank/DDBJ whole genome shotgun (WGS) entry which is preliminary data.</text>
</comment>
<evidence type="ECO:0000256" key="1">
    <source>
        <dbReference type="SAM" id="MobiDB-lite"/>
    </source>
</evidence>
<dbReference type="Gene3D" id="3.30.420.10">
    <property type="entry name" value="Ribonuclease H-like superfamily/Ribonuclease H"/>
    <property type="match status" value="1"/>
</dbReference>
<protein>
    <recommendedName>
        <fullName evidence="3">Integrase catalytic domain-containing protein</fullName>
    </recommendedName>
</protein>
<dbReference type="GO" id="GO:0015074">
    <property type="term" value="P:DNA integration"/>
    <property type="evidence" value="ECO:0007669"/>
    <property type="project" value="InterPro"/>
</dbReference>
<feature type="compositionally biased region" description="Polar residues" evidence="1">
    <location>
        <begin position="81"/>
        <end position="93"/>
    </location>
</feature>
<dbReference type="SUPFAM" id="SSF53098">
    <property type="entry name" value="Ribonuclease H-like"/>
    <property type="match status" value="1"/>
</dbReference>
<proteinExistence type="predicted"/>
<dbReference type="PROSITE" id="PS50994">
    <property type="entry name" value="INTEGRASE"/>
    <property type="match status" value="1"/>
</dbReference>
<dbReference type="Pfam" id="PF07727">
    <property type="entry name" value="RVT_2"/>
    <property type="match status" value="1"/>
</dbReference>
<dbReference type="PANTHER" id="PTHR11439:SF483">
    <property type="entry name" value="PEPTIDE SYNTHASE GLIP-LIKE, PUTATIVE (AFU_ORTHOLOGUE AFUA_3G12920)-RELATED"/>
    <property type="match status" value="1"/>
</dbReference>
<dbReference type="InterPro" id="IPR013103">
    <property type="entry name" value="RVT_2"/>
</dbReference>
<evidence type="ECO:0000313" key="5">
    <source>
        <dbReference type="Proteomes" id="UP001190700"/>
    </source>
</evidence>
<dbReference type="Proteomes" id="UP001190700">
    <property type="component" value="Unassembled WGS sequence"/>
</dbReference>
<sequence length="1556" mass="173071">MSFALFTCFLASASAEALSAAAPVQGVWYGLTLCQPGGEMGGGQSSTAVSQYSQSVQSVQSVWSGDGGLPDGGLPDGGTGVTSDWSATRQCSSGAGPEYSSGSDWYWQYDSGQHRHYGSPRGSDGSPPDSSAQICLLQALEKQRRRYRAVSALLLTAFLGIVLTCLYQSVYEELLVEAHFEAVHHLAPISAVCSPMTQTPLYGAMQYVGHTALEMCTWFGLFCAPPSVIFSQDPMIHLYSATGSDTDGIVCDSGATGNITGSRHRITDLDTSRTISFSTVMTGPASRTDGTGTLRLIGRDILTGDIDEYCIPGCHFKHGAKTLLSTRVMLREGFSSPDFISMTYTHLDSGRTYSIIDDGTDYLWAEPESADVSFQAFQGNKKKHRSGDPSDWMWSNSQYSAWATTHGSPTATAELGEPAFDVSMFGDSLPVGEVCATTGLKQKPAPSRDRLRTSQQQPARKWASDMTGPISPIGYNGHRYRIHFIDISTRYLFVFTVASKADYYVCLLRFIGYTRSLSYGIDELFLSTSTVSDSEMVLRTDCAPEMADAKCRAAYQQHGIIHQTSSPTVHTDNPYAENVTGILSRMIRSILTASGLDLSYWPLAAKHGALLWSITPHKEVVTTPIHTMTGHHFQYRRLRAFGAHCYVVMDSQQRNSRQPGISSKLQYRSWAGRMVGISMGSNAYKILDTSDGTVHLVGKPHWIPTYEHLGRSMSAFPDTMAADREVDATFIRPSPFSETLDCTYASIIGISSYYCTSDRQSYGCVLLSVPSRDNTWTDVVHYVKSTPDGTHYRHLLVYVAHYRKTVSVNEHYPIWTIVRARESRRHPSYGAIIISTDRGSSTPYGVIFEPTPESTYGWHMDFPATLVTFPSTHAAAFLPFSDDPSRDVRPEYIPQQYTSADSFIRSGPRELVVHMFNISAPQLKPVHGVKQALSTPEAVQWQEAMDAEVAGLAADNKMVPGHLPSGTKGLTTLFVFSRPFKPDPSAPSGTRQIFKTRLCANGKQTYGYLPWETTCTTPQLYAFRLAFIFGSIFSLKMSHFDVSQAFMNAKLDVPVWVSFPGGYTYQGFGGALLYYALYGLKVAGASWQRLVKIFMLSFMFGDVTFRQSSHDDCIYFIYTDLVKAMCVVYVDDFILVASTELENAFWAAFRARFLAKHLGEVTSVLQMRVRQDQLGIYLCQSRQIKDLMANNNITAHSYRTPMDPKLIIKKPADPDLSLVPSYRSILGSLLWLARGSRPDCYYPVIYLAQFVSCPSEESMKALIRIAQYMDSTAHYSLAFYYPETPVKVITMFCYSDADLARDLENDARSYSGSVIFLAGMILQWHSGRQTITEVSSTGSEYVAASTAAQRLVSLMFMLTEIFGSITHRIDTQQPLDSDLDHAIQYLDRAATDIHFDMPSLQTSSVLRRLLEKQNKPADGLTSVRPNSPTIPDELSTDEINPLRFQNNRNREYTSTTSAQPRLELPIPLLLDNDACRSIVEHHLLSEKVKHVIIRFHVLRDFVRLNWIRCARVPSPRNLADPHTKPVPPVKDMQPYFIQMFQQYMAMGKAQAAVIQK</sequence>
<keyword evidence="2" id="KW-0732">Signal</keyword>
<organism evidence="4 5">
    <name type="scientific">Cymbomonas tetramitiformis</name>
    <dbReference type="NCBI Taxonomy" id="36881"/>
    <lineage>
        <taxon>Eukaryota</taxon>
        <taxon>Viridiplantae</taxon>
        <taxon>Chlorophyta</taxon>
        <taxon>Pyramimonadophyceae</taxon>
        <taxon>Pyramimonadales</taxon>
        <taxon>Pyramimonadaceae</taxon>
        <taxon>Cymbomonas</taxon>
    </lineage>
</organism>
<evidence type="ECO:0000256" key="2">
    <source>
        <dbReference type="SAM" id="SignalP"/>
    </source>
</evidence>
<evidence type="ECO:0000313" key="4">
    <source>
        <dbReference type="EMBL" id="KAK3265144.1"/>
    </source>
</evidence>
<reference evidence="4 5" key="1">
    <citation type="journal article" date="2015" name="Genome Biol. Evol.">
        <title>Comparative Genomics of a Bacterivorous Green Alga Reveals Evolutionary Causalities and Consequences of Phago-Mixotrophic Mode of Nutrition.</title>
        <authorList>
            <person name="Burns J.A."/>
            <person name="Paasch A."/>
            <person name="Narechania A."/>
            <person name="Kim E."/>
        </authorList>
    </citation>
    <scope>NUCLEOTIDE SEQUENCE [LARGE SCALE GENOMIC DNA]</scope>
    <source>
        <strain evidence="4 5">PLY_AMNH</strain>
    </source>
</reference>
<feature type="region of interest" description="Disordered" evidence="1">
    <location>
        <begin position="441"/>
        <end position="463"/>
    </location>
</feature>
<dbReference type="EMBL" id="LGRX02014112">
    <property type="protein sequence ID" value="KAK3265144.1"/>
    <property type="molecule type" value="Genomic_DNA"/>
</dbReference>
<dbReference type="InterPro" id="IPR012337">
    <property type="entry name" value="RNaseH-like_sf"/>
</dbReference>
<dbReference type="PANTHER" id="PTHR11439">
    <property type="entry name" value="GAG-POL-RELATED RETROTRANSPOSON"/>
    <property type="match status" value="1"/>
</dbReference>
<feature type="compositionally biased region" description="Gly residues" evidence="1">
    <location>
        <begin position="66"/>
        <end position="80"/>
    </location>
</feature>
<feature type="region of interest" description="Disordered" evidence="1">
    <location>
        <begin position="66"/>
        <end position="100"/>
    </location>
</feature>
<dbReference type="GO" id="GO:0003676">
    <property type="term" value="F:nucleic acid binding"/>
    <property type="evidence" value="ECO:0007669"/>
    <property type="project" value="InterPro"/>
</dbReference>
<evidence type="ECO:0000259" key="3">
    <source>
        <dbReference type="PROSITE" id="PS50994"/>
    </source>
</evidence>
<feature type="region of interest" description="Disordered" evidence="1">
    <location>
        <begin position="1416"/>
        <end position="1457"/>
    </location>
</feature>
<accession>A0AAE0KYG7</accession>
<gene>
    <name evidence="4" type="ORF">CYMTET_26157</name>
</gene>
<dbReference type="InterPro" id="IPR001584">
    <property type="entry name" value="Integrase_cat-core"/>
</dbReference>
<feature type="compositionally biased region" description="Polar residues" evidence="1">
    <location>
        <begin position="1443"/>
        <end position="1457"/>
    </location>
</feature>
<keyword evidence="5" id="KW-1185">Reference proteome</keyword>